<protein>
    <submittedName>
        <fullName evidence="2">Uncharacterized protein</fullName>
    </submittedName>
</protein>
<evidence type="ECO:0000313" key="3">
    <source>
        <dbReference type="Proteomes" id="UP000324222"/>
    </source>
</evidence>
<evidence type="ECO:0000256" key="1">
    <source>
        <dbReference type="SAM" id="MobiDB-lite"/>
    </source>
</evidence>
<gene>
    <name evidence="2" type="ORF">E2C01_000943</name>
</gene>
<sequence length="155" mass="16317">MAGIRSTGTITGSSPSAVMALHPTITTPMNQLDLALSLAPSRGQERSQPLGHRASWACWLRLLSIYNYPSLHAGGLHATRVLGLVTPRHQAQPYSSRNLHITATLDSILQYSRIALKTCTSSPHNVTGQEVGPGLEKGDGCAEEPGIARAASPGG</sequence>
<organism evidence="2 3">
    <name type="scientific">Portunus trituberculatus</name>
    <name type="common">Swimming crab</name>
    <name type="synonym">Neptunus trituberculatus</name>
    <dbReference type="NCBI Taxonomy" id="210409"/>
    <lineage>
        <taxon>Eukaryota</taxon>
        <taxon>Metazoa</taxon>
        <taxon>Ecdysozoa</taxon>
        <taxon>Arthropoda</taxon>
        <taxon>Crustacea</taxon>
        <taxon>Multicrustacea</taxon>
        <taxon>Malacostraca</taxon>
        <taxon>Eumalacostraca</taxon>
        <taxon>Eucarida</taxon>
        <taxon>Decapoda</taxon>
        <taxon>Pleocyemata</taxon>
        <taxon>Brachyura</taxon>
        <taxon>Eubrachyura</taxon>
        <taxon>Portunoidea</taxon>
        <taxon>Portunidae</taxon>
        <taxon>Portuninae</taxon>
        <taxon>Portunus</taxon>
    </lineage>
</organism>
<feature type="region of interest" description="Disordered" evidence="1">
    <location>
        <begin position="126"/>
        <end position="155"/>
    </location>
</feature>
<proteinExistence type="predicted"/>
<dbReference type="Proteomes" id="UP000324222">
    <property type="component" value="Unassembled WGS sequence"/>
</dbReference>
<evidence type="ECO:0000313" key="2">
    <source>
        <dbReference type="EMBL" id="MPC08357.1"/>
    </source>
</evidence>
<comment type="caution">
    <text evidence="2">The sequence shown here is derived from an EMBL/GenBank/DDBJ whole genome shotgun (WGS) entry which is preliminary data.</text>
</comment>
<keyword evidence="3" id="KW-1185">Reference proteome</keyword>
<accession>A0A5B7CFZ1</accession>
<dbReference type="EMBL" id="VSRR010000026">
    <property type="protein sequence ID" value="MPC08357.1"/>
    <property type="molecule type" value="Genomic_DNA"/>
</dbReference>
<dbReference type="AlphaFoldDB" id="A0A5B7CFZ1"/>
<name>A0A5B7CFZ1_PORTR</name>
<reference evidence="2 3" key="1">
    <citation type="submission" date="2019-05" db="EMBL/GenBank/DDBJ databases">
        <title>Another draft genome of Portunus trituberculatus and its Hox gene families provides insights of decapod evolution.</title>
        <authorList>
            <person name="Jeong J.-H."/>
            <person name="Song I."/>
            <person name="Kim S."/>
            <person name="Choi T."/>
            <person name="Kim D."/>
            <person name="Ryu S."/>
            <person name="Kim W."/>
        </authorList>
    </citation>
    <scope>NUCLEOTIDE SEQUENCE [LARGE SCALE GENOMIC DNA]</scope>
    <source>
        <tissue evidence="2">Muscle</tissue>
    </source>
</reference>